<sequence length="159" mass="16255">MPKTNSKFKKTPRATDATPPEAIASAEETSPKETTTPRVNGATLVKSGSHTTKGKPTKAHAPATTTAPSAKSTRRTKANKRKEVRLPGPFRGGLPGPRATKPSEGESASASSTASEPTLVEEAAVPGPDGASDAHHAEDFINSSDSQDPKSSASATSPA</sequence>
<evidence type="ECO:0000256" key="1">
    <source>
        <dbReference type="SAM" id="MobiDB-lite"/>
    </source>
</evidence>
<proteinExistence type="predicted"/>
<feature type="compositionally biased region" description="Low complexity" evidence="1">
    <location>
        <begin position="143"/>
        <end position="159"/>
    </location>
</feature>
<gene>
    <name evidence="2" type="ORF">Pfra01_000914300</name>
</gene>
<reference evidence="2" key="1">
    <citation type="submission" date="2023-04" db="EMBL/GenBank/DDBJ databases">
        <title>Phytophthora fragariaefolia NBRC 109709.</title>
        <authorList>
            <person name="Ichikawa N."/>
            <person name="Sato H."/>
            <person name="Tonouchi N."/>
        </authorList>
    </citation>
    <scope>NUCLEOTIDE SEQUENCE</scope>
    <source>
        <strain evidence="2">NBRC 109709</strain>
    </source>
</reference>
<dbReference type="AlphaFoldDB" id="A0A9W7CQV8"/>
<organism evidence="2 3">
    <name type="scientific">Phytophthora fragariaefolia</name>
    <dbReference type="NCBI Taxonomy" id="1490495"/>
    <lineage>
        <taxon>Eukaryota</taxon>
        <taxon>Sar</taxon>
        <taxon>Stramenopiles</taxon>
        <taxon>Oomycota</taxon>
        <taxon>Peronosporomycetes</taxon>
        <taxon>Peronosporales</taxon>
        <taxon>Peronosporaceae</taxon>
        <taxon>Phytophthora</taxon>
    </lineage>
</organism>
<accession>A0A9W7CQV8</accession>
<dbReference type="EMBL" id="BSXT01000842">
    <property type="protein sequence ID" value="GMF34988.1"/>
    <property type="molecule type" value="Genomic_DNA"/>
</dbReference>
<comment type="caution">
    <text evidence="2">The sequence shown here is derived from an EMBL/GenBank/DDBJ whole genome shotgun (WGS) entry which is preliminary data.</text>
</comment>
<feature type="compositionally biased region" description="Low complexity" evidence="1">
    <location>
        <begin position="59"/>
        <end position="71"/>
    </location>
</feature>
<evidence type="ECO:0000313" key="3">
    <source>
        <dbReference type="Proteomes" id="UP001165121"/>
    </source>
</evidence>
<feature type="compositionally biased region" description="Basic residues" evidence="1">
    <location>
        <begin position="72"/>
        <end position="83"/>
    </location>
</feature>
<feature type="compositionally biased region" description="Basic residues" evidence="1">
    <location>
        <begin position="1"/>
        <end position="12"/>
    </location>
</feature>
<protein>
    <submittedName>
        <fullName evidence="2">Unnamed protein product</fullName>
    </submittedName>
</protein>
<feature type="region of interest" description="Disordered" evidence="1">
    <location>
        <begin position="1"/>
        <end position="159"/>
    </location>
</feature>
<dbReference type="Proteomes" id="UP001165121">
    <property type="component" value="Unassembled WGS sequence"/>
</dbReference>
<evidence type="ECO:0000313" key="2">
    <source>
        <dbReference type="EMBL" id="GMF34988.1"/>
    </source>
</evidence>
<keyword evidence="3" id="KW-1185">Reference proteome</keyword>
<feature type="compositionally biased region" description="Low complexity" evidence="1">
    <location>
        <begin position="105"/>
        <end position="116"/>
    </location>
</feature>
<name>A0A9W7CQV8_9STRA</name>